<feature type="non-terminal residue" evidence="4">
    <location>
        <position position="1"/>
    </location>
</feature>
<feature type="binding site" evidence="2">
    <location>
        <position position="166"/>
    </location>
    <ligand>
        <name>Mn(2+)</name>
        <dbReference type="ChEBI" id="CHEBI:29035"/>
        <label>2</label>
    </ligand>
</feature>
<sequence length="397" mass="42863">HIDAGSGALLKFREHLHANPELSDEEAETKKFILSNIEKKEFLKICHADGTFGFWVDVVFKDDNYASGVAALRADMDALPLNEETGLRFSSKAAGKMHACGHDVHMTALYGALRAAAANYKTLRRSFKLSALRFIFQASEEKSPGGAVPLIAAGVMENVKMAFGLHVMPNLPSGKASVMEGPVMAAVDEFELELSGRGGHGAKPDDADDIILQSAELITGAQKIISRNTSPFIPAVISFCTINSGTARNILPARASLSGTIRSLDPETRAALKKKLEHVIKSKCAEFGTQYSIKWIDGYPVTVNAKSAVEIFAAACRKALGESGFLARHDRSMGSEDFSYYAQKAPSAFVFFGCGKEDRSAGFPLHHPRFCVENGDIINAAKVFAALCAEFCDEFCA</sequence>
<protein>
    <recommendedName>
        <fullName evidence="3">Peptidase M20 dimerisation domain-containing protein</fullName>
    </recommendedName>
</protein>
<proteinExistence type="predicted"/>
<feature type="domain" description="Peptidase M20 dimerisation" evidence="3">
    <location>
        <begin position="190"/>
        <end position="286"/>
    </location>
</feature>
<dbReference type="PANTHER" id="PTHR11014">
    <property type="entry name" value="PEPTIDASE M20 FAMILY MEMBER"/>
    <property type="match status" value="1"/>
</dbReference>
<dbReference type="GO" id="GO:0046872">
    <property type="term" value="F:metal ion binding"/>
    <property type="evidence" value="ECO:0007669"/>
    <property type="project" value="UniProtKB-KW"/>
</dbReference>
<evidence type="ECO:0000259" key="3">
    <source>
        <dbReference type="Pfam" id="PF07687"/>
    </source>
</evidence>
<reference evidence="4 5" key="1">
    <citation type="journal article" date="2016" name="Nat. Commun.">
        <title>Thousands of microbial genomes shed light on interconnected biogeochemical processes in an aquifer system.</title>
        <authorList>
            <person name="Anantharaman K."/>
            <person name="Brown C.T."/>
            <person name="Hug L.A."/>
            <person name="Sharon I."/>
            <person name="Castelle C.J."/>
            <person name="Probst A.J."/>
            <person name="Thomas B.C."/>
            <person name="Singh A."/>
            <person name="Wilkins M.J."/>
            <person name="Karaoz U."/>
            <person name="Brodie E.L."/>
            <person name="Williams K.H."/>
            <person name="Hubbard S.S."/>
            <person name="Banfield J.F."/>
        </authorList>
    </citation>
    <scope>NUCLEOTIDE SEQUENCE [LARGE SCALE GENOMIC DNA]</scope>
</reference>
<keyword evidence="2" id="KW-0479">Metal-binding</keyword>
<accession>A0A1F7WNM2</accession>
<organism evidence="4 5">
    <name type="scientific">Candidatus Wallbacteria bacterium GWC2_49_35</name>
    <dbReference type="NCBI Taxonomy" id="1817813"/>
    <lineage>
        <taxon>Bacteria</taxon>
        <taxon>Candidatus Walliibacteriota</taxon>
    </lineage>
</organism>
<dbReference type="NCBIfam" id="TIGR01891">
    <property type="entry name" value="amidohydrolases"/>
    <property type="match status" value="1"/>
</dbReference>
<feature type="binding site" evidence="2">
    <location>
        <position position="141"/>
    </location>
    <ligand>
        <name>Mn(2+)</name>
        <dbReference type="ChEBI" id="CHEBI:29035"/>
        <label>2</label>
    </ligand>
</feature>
<dbReference type="FunFam" id="3.30.70.360:FF:000001">
    <property type="entry name" value="N-acetyldiaminopimelate deacetylase"/>
    <property type="match status" value="1"/>
</dbReference>
<name>A0A1F7WNM2_9BACT</name>
<dbReference type="InterPro" id="IPR036264">
    <property type="entry name" value="Bact_exopeptidase_dim_dom"/>
</dbReference>
<dbReference type="SUPFAM" id="SSF55031">
    <property type="entry name" value="Bacterial exopeptidase dimerisation domain"/>
    <property type="match status" value="1"/>
</dbReference>
<dbReference type="STRING" id="1817813.A2008_13755"/>
<dbReference type="Gene3D" id="3.40.630.10">
    <property type="entry name" value="Zn peptidases"/>
    <property type="match status" value="1"/>
</dbReference>
<dbReference type="AlphaFoldDB" id="A0A1F7WNM2"/>
<keyword evidence="2" id="KW-0464">Manganese</keyword>
<dbReference type="PANTHER" id="PTHR11014:SF63">
    <property type="entry name" value="METALLOPEPTIDASE, PUTATIVE (AFU_ORTHOLOGUE AFUA_6G09600)-RELATED"/>
    <property type="match status" value="1"/>
</dbReference>
<dbReference type="InterPro" id="IPR002933">
    <property type="entry name" value="Peptidase_M20"/>
</dbReference>
<evidence type="ECO:0000256" key="2">
    <source>
        <dbReference type="PIRSR" id="PIRSR005962-1"/>
    </source>
</evidence>
<keyword evidence="1" id="KW-0378">Hydrolase</keyword>
<dbReference type="Pfam" id="PF07687">
    <property type="entry name" value="M20_dimer"/>
    <property type="match status" value="1"/>
</dbReference>
<dbReference type="GO" id="GO:0019877">
    <property type="term" value="P:diaminopimelate biosynthetic process"/>
    <property type="evidence" value="ECO:0007669"/>
    <property type="project" value="UniProtKB-ARBA"/>
</dbReference>
<evidence type="ECO:0000313" key="4">
    <source>
        <dbReference type="EMBL" id="OGM04436.1"/>
    </source>
</evidence>
<dbReference type="EMBL" id="MGFH01000143">
    <property type="protein sequence ID" value="OGM04436.1"/>
    <property type="molecule type" value="Genomic_DNA"/>
</dbReference>
<dbReference type="SUPFAM" id="SSF53187">
    <property type="entry name" value="Zn-dependent exopeptidases"/>
    <property type="match status" value="1"/>
</dbReference>
<dbReference type="PIRSF" id="PIRSF005962">
    <property type="entry name" value="Pept_M20D_amidohydro"/>
    <property type="match status" value="1"/>
</dbReference>
<feature type="binding site" evidence="2">
    <location>
        <position position="102"/>
    </location>
    <ligand>
        <name>Mn(2+)</name>
        <dbReference type="ChEBI" id="CHEBI:29035"/>
        <label>2</label>
    </ligand>
</feature>
<comment type="caution">
    <text evidence="4">The sequence shown here is derived from an EMBL/GenBank/DDBJ whole genome shotgun (WGS) entry which is preliminary data.</text>
</comment>
<evidence type="ECO:0000256" key="1">
    <source>
        <dbReference type="ARBA" id="ARBA00022801"/>
    </source>
</evidence>
<dbReference type="InterPro" id="IPR011650">
    <property type="entry name" value="Peptidase_M20_dimer"/>
</dbReference>
<dbReference type="Gene3D" id="3.30.70.360">
    <property type="match status" value="1"/>
</dbReference>
<feature type="binding site" evidence="2">
    <location>
        <position position="100"/>
    </location>
    <ligand>
        <name>Mn(2+)</name>
        <dbReference type="ChEBI" id="CHEBI:29035"/>
        <label>2</label>
    </ligand>
</feature>
<evidence type="ECO:0000313" key="5">
    <source>
        <dbReference type="Proteomes" id="UP000178735"/>
    </source>
</evidence>
<feature type="binding site" evidence="2">
    <location>
        <position position="366"/>
    </location>
    <ligand>
        <name>Mn(2+)</name>
        <dbReference type="ChEBI" id="CHEBI:29035"/>
        <label>2</label>
    </ligand>
</feature>
<dbReference type="GO" id="GO:0050118">
    <property type="term" value="F:N-acetyldiaminopimelate deacetylase activity"/>
    <property type="evidence" value="ECO:0007669"/>
    <property type="project" value="UniProtKB-ARBA"/>
</dbReference>
<dbReference type="Proteomes" id="UP000178735">
    <property type="component" value="Unassembled WGS sequence"/>
</dbReference>
<comment type="cofactor">
    <cofactor evidence="2">
        <name>Mn(2+)</name>
        <dbReference type="ChEBI" id="CHEBI:29035"/>
    </cofactor>
    <text evidence="2">The Mn(2+) ion enhances activity.</text>
</comment>
<gene>
    <name evidence="4" type="ORF">A2008_13755</name>
</gene>
<dbReference type="InterPro" id="IPR017439">
    <property type="entry name" value="Amidohydrolase"/>
</dbReference>
<dbReference type="Pfam" id="PF01546">
    <property type="entry name" value="Peptidase_M20"/>
    <property type="match status" value="1"/>
</dbReference>